<evidence type="ECO:0000256" key="3">
    <source>
        <dbReference type="ARBA" id="ARBA00022679"/>
    </source>
</evidence>
<proteinExistence type="predicted"/>
<feature type="transmembrane region" description="Helical" evidence="7">
    <location>
        <begin position="397"/>
        <end position="420"/>
    </location>
</feature>
<dbReference type="SUPFAM" id="SSF53448">
    <property type="entry name" value="Nucleotide-diphospho-sugar transferases"/>
    <property type="match status" value="1"/>
</dbReference>
<dbReference type="GO" id="GO:0016020">
    <property type="term" value="C:membrane"/>
    <property type="evidence" value="ECO:0007669"/>
    <property type="project" value="UniProtKB-SubCell"/>
</dbReference>
<dbReference type="Pfam" id="PF13632">
    <property type="entry name" value="Glyco_trans_2_3"/>
    <property type="match status" value="1"/>
</dbReference>
<gene>
    <name evidence="9" type="ORF">LTR05_004427</name>
</gene>
<dbReference type="Gene3D" id="3.90.550.10">
    <property type="entry name" value="Spore Coat Polysaccharide Biosynthesis Protein SpsA, Chain A"/>
    <property type="match status" value="1"/>
</dbReference>
<dbReference type="GO" id="GO:0016757">
    <property type="term" value="F:glycosyltransferase activity"/>
    <property type="evidence" value="ECO:0007669"/>
    <property type="project" value="UniProtKB-KW"/>
</dbReference>
<keyword evidence="10" id="KW-1185">Reference proteome</keyword>
<comment type="subcellular location">
    <subcellularLocation>
        <location evidence="1">Membrane</location>
        <topology evidence="1">Multi-pass membrane protein</topology>
    </subcellularLocation>
</comment>
<accession>A0AAN7SYI9</accession>
<dbReference type="AlphaFoldDB" id="A0AAN7SYI9"/>
<dbReference type="InterPro" id="IPR050321">
    <property type="entry name" value="Glycosyltr_2/OpgH_subfam"/>
</dbReference>
<protein>
    <recommendedName>
        <fullName evidence="8">Glycosyltransferase 2-like domain-containing protein</fullName>
    </recommendedName>
</protein>
<keyword evidence="2" id="KW-0328">Glycosyltransferase</keyword>
<name>A0AAN7SYI9_9EURO</name>
<keyword evidence="4 7" id="KW-0812">Transmembrane</keyword>
<dbReference type="PANTHER" id="PTHR43867:SF2">
    <property type="entry name" value="CELLULOSE SYNTHASE CATALYTIC SUBUNIT A [UDP-FORMING]"/>
    <property type="match status" value="1"/>
</dbReference>
<dbReference type="InterPro" id="IPR029044">
    <property type="entry name" value="Nucleotide-diphossugar_trans"/>
</dbReference>
<keyword evidence="6 7" id="KW-0472">Membrane</keyword>
<dbReference type="InterPro" id="IPR001173">
    <property type="entry name" value="Glyco_trans_2-like"/>
</dbReference>
<evidence type="ECO:0000256" key="5">
    <source>
        <dbReference type="ARBA" id="ARBA00022989"/>
    </source>
</evidence>
<evidence type="ECO:0000256" key="6">
    <source>
        <dbReference type="ARBA" id="ARBA00023136"/>
    </source>
</evidence>
<evidence type="ECO:0000313" key="10">
    <source>
        <dbReference type="Proteomes" id="UP001309876"/>
    </source>
</evidence>
<evidence type="ECO:0000256" key="2">
    <source>
        <dbReference type="ARBA" id="ARBA00022676"/>
    </source>
</evidence>
<dbReference type="PANTHER" id="PTHR43867">
    <property type="entry name" value="CELLULOSE SYNTHASE CATALYTIC SUBUNIT A [UDP-FORMING]"/>
    <property type="match status" value="1"/>
</dbReference>
<dbReference type="Proteomes" id="UP001309876">
    <property type="component" value="Unassembled WGS sequence"/>
</dbReference>
<dbReference type="EMBL" id="JAVRRJ010000004">
    <property type="protein sequence ID" value="KAK5085148.1"/>
    <property type="molecule type" value="Genomic_DNA"/>
</dbReference>
<organism evidence="9 10">
    <name type="scientific">Lithohypha guttulata</name>
    <dbReference type="NCBI Taxonomy" id="1690604"/>
    <lineage>
        <taxon>Eukaryota</taxon>
        <taxon>Fungi</taxon>
        <taxon>Dikarya</taxon>
        <taxon>Ascomycota</taxon>
        <taxon>Pezizomycotina</taxon>
        <taxon>Eurotiomycetes</taxon>
        <taxon>Chaetothyriomycetidae</taxon>
        <taxon>Chaetothyriales</taxon>
        <taxon>Trichomeriaceae</taxon>
        <taxon>Lithohypha</taxon>
    </lineage>
</organism>
<comment type="caution">
    <text evidence="9">The sequence shown here is derived from an EMBL/GenBank/DDBJ whole genome shotgun (WGS) entry which is preliminary data.</text>
</comment>
<reference evidence="9 10" key="1">
    <citation type="submission" date="2023-08" db="EMBL/GenBank/DDBJ databases">
        <title>Black Yeasts Isolated from many extreme environments.</title>
        <authorList>
            <person name="Coleine C."/>
            <person name="Stajich J.E."/>
            <person name="Selbmann L."/>
        </authorList>
    </citation>
    <scope>NUCLEOTIDE SEQUENCE [LARGE SCALE GENOMIC DNA]</scope>
    <source>
        <strain evidence="9 10">CCFEE 5910</strain>
    </source>
</reference>
<keyword evidence="3" id="KW-0808">Transferase</keyword>
<feature type="domain" description="Glycosyltransferase 2-like" evidence="8">
    <location>
        <begin position="48"/>
        <end position="238"/>
    </location>
</feature>
<evidence type="ECO:0000259" key="8">
    <source>
        <dbReference type="Pfam" id="PF13632"/>
    </source>
</evidence>
<keyword evidence="5 7" id="KW-1133">Transmembrane helix</keyword>
<sequence length="488" mass="55258">MQIVKEEYPFTYYTARPKPPIPNFKAGNINCGLVFSDTMLPGPPAELVAGIDADMIVDKHWLRTAIPHFLQNEKVGMTCFPQNFYNIPKNDPLREDLDTIFHIDDTLQTCLGFGICTGTGWVVRREALDSVGGFPEDVVSEDTTCSAMLQGAGWEVLSLHEVIQHGIQPDTLLGHLKQRTRWSLGNIQLGLKMKFRCFGPLNAKLQPLQRFVGLAIDLNAWTNVVNIVAFPGLAALLLSGAPAIIYQQKVQLIWLLRFACLSVFADFIHKCSLLLIADYRTAFKTSESDFWQIPFFATSIVPALLTKRSHSSASQFWKTSGPGIATLKERGKDHGGPLFPRIKAYILEGMLWFHVLIIFAFLFGFVLDVMRATDLRDEIRSVWQTTDFTNEKPEIRWLFYILTTIGWPPLIWLVVLWSMWTPVGYMLCPPKDEPREEHLTLDKGTSVYYPTDKARKGTEFTPLGRPSDHLSVSIFVYSVICFVGSWYL</sequence>
<evidence type="ECO:0000256" key="1">
    <source>
        <dbReference type="ARBA" id="ARBA00004141"/>
    </source>
</evidence>
<evidence type="ECO:0000256" key="7">
    <source>
        <dbReference type="SAM" id="Phobius"/>
    </source>
</evidence>
<feature type="transmembrane region" description="Helical" evidence="7">
    <location>
        <begin position="470"/>
        <end position="487"/>
    </location>
</feature>
<evidence type="ECO:0000313" key="9">
    <source>
        <dbReference type="EMBL" id="KAK5085148.1"/>
    </source>
</evidence>
<feature type="transmembrane region" description="Helical" evidence="7">
    <location>
        <begin position="351"/>
        <end position="370"/>
    </location>
</feature>
<evidence type="ECO:0000256" key="4">
    <source>
        <dbReference type="ARBA" id="ARBA00022692"/>
    </source>
</evidence>